<keyword evidence="3" id="KW-1185">Reference proteome</keyword>
<gene>
    <name evidence="2" type="ORF">TorRG33x02_344890</name>
</gene>
<dbReference type="EMBL" id="JXTC01000750">
    <property type="protein sequence ID" value="PON38513.1"/>
    <property type="molecule type" value="Genomic_DNA"/>
</dbReference>
<sequence>QYLLVVRRRSIRQKTVRSRFLCHAPAAPMAEQPRLATFRKGWSRRASTSAGQSSGHQSL</sequence>
<dbReference type="InParanoid" id="A0A2P5APL6"/>
<dbReference type="AlphaFoldDB" id="A0A2P5APL6"/>
<feature type="compositionally biased region" description="Polar residues" evidence="1">
    <location>
        <begin position="45"/>
        <end position="59"/>
    </location>
</feature>
<evidence type="ECO:0000313" key="3">
    <source>
        <dbReference type="Proteomes" id="UP000237000"/>
    </source>
</evidence>
<feature type="region of interest" description="Disordered" evidence="1">
    <location>
        <begin position="38"/>
        <end position="59"/>
    </location>
</feature>
<reference evidence="3" key="1">
    <citation type="submission" date="2016-06" db="EMBL/GenBank/DDBJ databases">
        <title>Parallel loss of symbiosis genes in relatives of nitrogen-fixing non-legume Parasponia.</title>
        <authorList>
            <person name="Van Velzen R."/>
            <person name="Holmer R."/>
            <person name="Bu F."/>
            <person name="Rutten L."/>
            <person name="Van Zeijl A."/>
            <person name="Liu W."/>
            <person name="Santuari L."/>
            <person name="Cao Q."/>
            <person name="Sharma T."/>
            <person name="Shen D."/>
            <person name="Roswanjaya Y."/>
            <person name="Wardhani T."/>
            <person name="Kalhor M.S."/>
            <person name="Jansen J."/>
            <person name="Van den Hoogen J."/>
            <person name="Gungor B."/>
            <person name="Hartog M."/>
            <person name="Hontelez J."/>
            <person name="Verver J."/>
            <person name="Yang W.-C."/>
            <person name="Schijlen E."/>
            <person name="Repin R."/>
            <person name="Schilthuizen M."/>
            <person name="Schranz E."/>
            <person name="Heidstra R."/>
            <person name="Miyata K."/>
            <person name="Fedorova E."/>
            <person name="Kohlen W."/>
            <person name="Bisseling T."/>
            <person name="Smit S."/>
            <person name="Geurts R."/>
        </authorList>
    </citation>
    <scope>NUCLEOTIDE SEQUENCE [LARGE SCALE GENOMIC DNA]</scope>
    <source>
        <strain evidence="3">cv. RG33-2</strain>
    </source>
</reference>
<accession>A0A2P5APL6</accession>
<dbReference type="Proteomes" id="UP000237000">
    <property type="component" value="Unassembled WGS sequence"/>
</dbReference>
<name>A0A2P5APL6_TREOI</name>
<comment type="caution">
    <text evidence="2">The sequence shown here is derived from an EMBL/GenBank/DDBJ whole genome shotgun (WGS) entry which is preliminary data.</text>
</comment>
<organism evidence="2 3">
    <name type="scientific">Trema orientale</name>
    <name type="common">Charcoal tree</name>
    <name type="synonym">Celtis orientalis</name>
    <dbReference type="NCBI Taxonomy" id="63057"/>
    <lineage>
        <taxon>Eukaryota</taxon>
        <taxon>Viridiplantae</taxon>
        <taxon>Streptophyta</taxon>
        <taxon>Embryophyta</taxon>
        <taxon>Tracheophyta</taxon>
        <taxon>Spermatophyta</taxon>
        <taxon>Magnoliopsida</taxon>
        <taxon>eudicotyledons</taxon>
        <taxon>Gunneridae</taxon>
        <taxon>Pentapetalae</taxon>
        <taxon>rosids</taxon>
        <taxon>fabids</taxon>
        <taxon>Rosales</taxon>
        <taxon>Cannabaceae</taxon>
        <taxon>Trema</taxon>
    </lineage>
</organism>
<protein>
    <submittedName>
        <fullName evidence="2">Uncharacterized protein</fullName>
    </submittedName>
</protein>
<feature type="non-terminal residue" evidence="2">
    <location>
        <position position="1"/>
    </location>
</feature>
<proteinExistence type="predicted"/>
<evidence type="ECO:0000313" key="2">
    <source>
        <dbReference type="EMBL" id="PON38513.1"/>
    </source>
</evidence>
<evidence type="ECO:0000256" key="1">
    <source>
        <dbReference type="SAM" id="MobiDB-lite"/>
    </source>
</evidence>